<evidence type="ECO:0000259" key="6">
    <source>
        <dbReference type="SMART" id="SM00983"/>
    </source>
</evidence>
<dbReference type="InterPro" id="IPR007373">
    <property type="entry name" value="Thiamin_PyroPKinase_B1-bd"/>
</dbReference>
<name>A0A7Z7LGC3_9BACT</name>
<dbReference type="SUPFAM" id="SSF63999">
    <property type="entry name" value="Thiamin pyrophosphokinase, catalytic domain"/>
    <property type="match status" value="1"/>
</dbReference>
<dbReference type="NCBIfam" id="TIGR01378">
    <property type="entry name" value="thi_PPkinase"/>
    <property type="match status" value="1"/>
</dbReference>
<reference evidence="7 8" key="1">
    <citation type="submission" date="2017-01" db="EMBL/GenBank/DDBJ databases">
        <authorList>
            <person name="Erauso G."/>
        </authorList>
    </citation>
    <scope>NUCLEOTIDE SEQUENCE [LARGE SCALE GENOMIC DNA]</scope>
    <source>
        <strain evidence="7">MESINF1</strain>
    </source>
</reference>
<dbReference type="SUPFAM" id="SSF63862">
    <property type="entry name" value="Thiamin pyrophosphokinase, substrate-binding domain"/>
    <property type="match status" value="1"/>
</dbReference>
<evidence type="ECO:0000256" key="2">
    <source>
        <dbReference type="ARBA" id="ARBA00022741"/>
    </source>
</evidence>
<keyword evidence="8" id="KW-1185">Reference proteome</keyword>
<dbReference type="Pfam" id="PF04263">
    <property type="entry name" value="TPK_catalytic"/>
    <property type="match status" value="1"/>
</dbReference>
<dbReference type="Gene3D" id="3.40.50.10240">
    <property type="entry name" value="Thiamin pyrophosphokinase, catalytic domain"/>
    <property type="match status" value="1"/>
</dbReference>
<proteinExistence type="predicted"/>
<evidence type="ECO:0000256" key="1">
    <source>
        <dbReference type="ARBA" id="ARBA00022679"/>
    </source>
</evidence>
<dbReference type="KEGG" id="minf:MESINF_1983"/>
<evidence type="ECO:0000313" key="7">
    <source>
        <dbReference type="EMBL" id="SSC13423.1"/>
    </source>
</evidence>
<dbReference type="InterPro" id="IPR006282">
    <property type="entry name" value="Thi_PPkinase"/>
</dbReference>
<dbReference type="AlphaFoldDB" id="A0A7Z7LGC3"/>
<dbReference type="GO" id="GO:0009229">
    <property type="term" value="P:thiamine diphosphate biosynthetic process"/>
    <property type="evidence" value="ECO:0007669"/>
    <property type="project" value="InterPro"/>
</dbReference>
<dbReference type="GO" id="GO:0006772">
    <property type="term" value="P:thiamine metabolic process"/>
    <property type="evidence" value="ECO:0007669"/>
    <property type="project" value="UniProtKB-UniRule"/>
</dbReference>
<keyword evidence="1" id="KW-0808">Transferase</keyword>
<sequence>MDVIVAADSGAEKLRELERPPEILVGDMDSISPATLEWCRKSGTQILIFPPEKDDTDTTLAIKILYERGALEVDIFGASGRREDHFLATLFSIYGADANMKLLITEENFQAGLIRSDSRTIMEAIEGETWSFLPFGSGLPVVTLEGFKYPLEGQTLDYTRPLGVSNVATGSLVKVMCRGGALLYFRWLKEF</sequence>
<accession>A0A7Z7LGC3</accession>
<dbReference type="InterPro" id="IPR036759">
    <property type="entry name" value="TPK_catalytic_sf"/>
</dbReference>
<dbReference type="GO" id="GO:0004788">
    <property type="term" value="F:thiamine diphosphokinase activity"/>
    <property type="evidence" value="ECO:0007669"/>
    <property type="project" value="UniProtKB-UniRule"/>
</dbReference>
<dbReference type="GO" id="GO:0030975">
    <property type="term" value="F:thiamine binding"/>
    <property type="evidence" value="ECO:0007669"/>
    <property type="project" value="InterPro"/>
</dbReference>
<evidence type="ECO:0000256" key="5">
    <source>
        <dbReference type="NCBIfam" id="TIGR01378"/>
    </source>
</evidence>
<gene>
    <name evidence="7" type="ORF">MESINF_1983</name>
</gene>
<dbReference type="GO" id="GO:0016301">
    <property type="term" value="F:kinase activity"/>
    <property type="evidence" value="ECO:0007669"/>
    <property type="project" value="UniProtKB-KW"/>
</dbReference>
<keyword evidence="3 7" id="KW-0418">Kinase</keyword>
<dbReference type="RefSeq" id="WP_231936705.1">
    <property type="nucleotide sequence ID" value="NZ_LS974202.1"/>
</dbReference>
<dbReference type="CDD" id="cd07995">
    <property type="entry name" value="TPK"/>
    <property type="match status" value="1"/>
</dbReference>
<protein>
    <recommendedName>
        <fullName evidence="5">Thiamine diphosphokinase</fullName>
        <ecNumber evidence="5">2.7.6.2</ecNumber>
    </recommendedName>
</protein>
<dbReference type="PANTHER" id="PTHR41299:SF1">
    <property type="entry name" value="THIAMINE PYROPHOSPHOKINASE"/>
    <property type="match status" value="1"/>
</dbReference>
<organism evidence="7 8">
    <name type="scientific">Mesotoga infera</name>
    <dbReference type="NCBI Taxonomy" id="1236046"/>
    <lineage>
        <taxon>Bacteria</taxon>
        <taxon>Thermotogati</taxon>
        <taxon>Thermotogota</taxon>
        <taxon>Thermotogae</taxon>
        <taxon>Kosmotogales</taxon>
        <taxon>Kosmotogaceae</taxon>
        <taxon>Mesotoga</taxon>
    </lineage>
</organism>
<dbReference type="SMART" id="SM00983">
    <property type="entry name" value="TPK_B1_binding"/>
    <property type="match status" value="1"/>
</dbReference>
<dbReference type="Proteomes" id="UP000250796">
    <property type="component" value="Chromosome MESINF"/>
</dbReference>
<evidence type="ECO:0000313" key="8">
    <source>
        <dbReference type="Proteomes" id="UP000250796"/>
    </source>
</evidence>
<dbReference type="InterPro" id="IPR053149">
    <property type="entry name" value="TPK"/>
</dbReference>
<dbReference type="EMBL" id="LS974202">
    <property type="protein sequence ID" value="SSC13423.1"/>
    <property type="molecule type" value="Genomic_DNA"/>
</dbReference>
<dbReference type="PANTHER" id="PTHR41299">
    <property type="entry name" value="THIAMINE PYROPHOSPHOKINASE"/>
    <property type="match status" value="1"/>
</dbReference>
<evidence type="ECO:0000256" key="3">
    <source>
        <dbReference type="ARBA" id="ARBA00022777"/>
    </source>
</evidence>
<dbReference type="InterPro" id="IPR036371">
    <property type="entry name" value="TPK_B1-bd_sf"/>
</dbReference>
<keyword evidence="2" id="KW-0547">Nucleotide-binding</keyword>
<dbReference type="GO" id="GO:0005524">
    <property type="term" value="F:ATP binding"/>
    <property type="evidence" value="ECO:0007669"/>
    <property type="project" value="UniProtKB-KW"/>
</dbReference>
<dbReference type="Pfam" id="PF04265">
    <property type="entry name" value="TPK_B1_binding"/>
    <property type="match status" value="1"/>
</dbReference>
<dbReference type="InterPro" id="IPR007371">
    <property type="entry name" value="TPK_catalytic"/>
</dbReference>
<keyword evidence="4" id="KW-0067">ATP-binding</keyword>
<dbReference type="EC" id="2.7.6.2" evidence="5"/>
<feature type="domain" description="Thiamin pyrophosphokinase thiamin-binding" evidence="6">
    <location>
        <begin position="118"/>
        <end position="183"/>
    </location>
</feature>
<evidence type="ECO:0000256" key="4">
    <source>
        <dbReference type="ARBA" id="ARBA00022840"/>
    </source>
</evidence>